<dbReference type="Proteomes" id="UP000268857">
    <property type="component" value="Unassembled WGS sequence"/>
</dbReference>
<evidence type="ECO:0000256" key="1">
    <source>
        <dbReference type="SAM" id="Phobius"/>
    </source>
</evidence>
<dbReference type="EMBL" id="RSCJ01000011">
    <property type="protein sequence ID" value="RUR80189.1"/>
    <property type="molecule type" value="Genomic_DNA"/>
</dbReference>
<keyword evidence="1" id="KW-0812">Transmembrane</keyword>
<comment type="caution">
    <text evidence="2">The sequence shown here is derived from an EMBL/GenBank/DDBJ whole genome shotgun (WGS) entry which is preliminary data.</text>
</comment>
<proteinExistence type="predicted"/>
<keyword evidence="1" id="KW-0472">Membrane</keyword>
<dbReference type="OrthoDB" id="487716at2"/>
<evidence type="ECO:0000313" key="3">
    <source>
        <dbReference type="Proteomes" id="UP000268857"/>
    </source>
</evidence>
<dbReference type="AlphaFoldDB" id="A0A433NDP8"/>
<gene>
    <name evidence="2" type="ORF">PCC6912_30490</name>
</gene>
<reference evidence="2 3" key="1">
    <citation type="journal article" date="2019" name="Genome Biol. Evol.">
        <title>Day and night: Metabolic profiles and evolutionary relationships of six axenic non-marine cyanobacteria.</title>
        <authorList>
            <person name="Will S.E."/>
            <person name="Henke P."/>
            <person name="Boedeker C."/>
            <person name="Huang S."/>
            <person name="Brinkmann H."/>
            <person name="Rohde M."/>
            <person name="Jarek M."/>
            <person name="Friedl T."/>
            <person name="Seufert S."/>
            <person name="Schumacher M."/>
            <person name="Overmann J."/>
            <person name="Neumann-Schaal M."/>
            <person name="Petersen J."/>
        </authorList>
    </citation>
    <scope>NUCLEOTIDE SEQUENCE [LARGE SCALE GENOMIC DNA]</scope>
    <source>
        <strain evidence="2 3">PCC 6912</strain>
    </source>
</reference>
<evidence type="ECO:0000313" key="2">
    <source>
        <dbReference type="EMBL" id="RUR80189.1"/>
    </source>
</evidence>
<accession>A0A433NDP8</accession>
<protein>
    <submittedName>
        <fullName evidence="2">Uncharacterized protein</fullName>
    </submittedName>
</protein>
<dbReference type="RefSeq" id="WP_016873855.1">
    <property type="nucleotide sequence ID" value="NZ_AJLN01000050.1"/>
</dbReference>
<feature type="transmembrane region" description="Helical" evidence="1">
    <location>
        <begin position="32"/>
        <end position="55"/>
    </location>
</feature>
<keyword evidence="1" id="KW-1133">Transmembrane helix</keyword>
<sequence length="116" mass="13372">MFEVKMQQQEVFIEQPSNQAPGDTTFVNQPNIPVGGMLSAYLSFVFIALVTIFWHPNLRKAVIDRIFTVKHNSQIPCNKCKYFKNNRYLQCAVHPTKVLNPEAIDCPDYLPKQKKT</sequence>
<organism evidence="2 3">
    <name type="scientific">Chlorogloeopsis fritschii PCC 6912</name>
    <dbReference type="NCBI Taxonomy" id="211165"/>
    <lineage>
        <taxon>Bacteria</taxon>
        <taxon>Bacillati</taxon>
        <taxon>Cyanobacteriota</taxon>
        <taxon>Cyanophyceae</taxon>
        <taxon>Nostocales</taxon>
        <taxon>Chlorogloeopsidaceae</taxon>
        <taxon>Chlorogloeopsis</taxon>
    </lineage>
</organism>
<name>A0A433NDP8_CHLFR</name>
<keyword evidence="3" id="KW-1185">Reference proteome</keyword>